<dbReference type="PANTHER" id="PTHR47843">
    <property type="entry name" value="BTB DOMAIN-CONTAINING PROTEIN-RELATED"/>
    <property type="match status" value="1"/>
</dbReference>
<dbReference type="RefSeq" id="XP_047757493.1">
    <property type="nucleotide sequence ID" value="XM_047901869.1"/>
</dbReference>
<dbReference type="Pfam" id="PF00651">
    <property type="entry name" value="BTB"/>
    <property type="match status" value="1"/>
</dbReference>
<evidence type="ECO:0000313" key="3">
    <source>
        <dbReference type="EMBL" id="UJO13127.1"/>
    </source>
</evidence>
<feature type="compositionally biased region" description="Basic residues" evidence="1">
    <location>
        <begin position="566"/>
        <end position="583"/>
    </location>
</feature>
<dbReference type="InterPro" id="IPR000210">
    <property type="entry name" value="BTB/POZ_dom"/>
</dbReference>
<feature type="domain" description="BTB" evidence="2">
    <location>
        <begin position="74"/>
        <end position="145"/>
    </location>
</feature>
<dbReference type="KEGG" id="ffu:CLAFUR5_02721"/>
<dbReference type="InterPro" id="IPR011333">
    <property type="entry name" value="SKP1/BTB/POZ_sf"/>
</dbReference>
<dbReference type="PROSITE" id="PS50097">
    <property type="entry name" value="BTB"/>
    <property type="match status" value="1"/>
</dbReference>
<feature type="compositionally biased region" description="Low complexity" evidence="1">
    <location>
        <begin position="635"/>
        <end position="644"/>
    </location>
</feature>
<organism evidence="3 4">
    <name type="scientific">Passalora fulva</name>
    <name type="common">Tomato leaf mold</name>
    <name type="synonym">Cladosporium fulvum</name>
    <dbReference type="NCBI Taxonomy" id="5499"/>
    <lineage>
        <taxon>Eukaryota</taxon>
        <taxon>Fungi</taxon>
        <taxon>Dikarya</taxon>
        <taxon>Ascomycota</taxon>
        <taxon>Pezizomycotina</taxon>
        <taxon>Dothideomycetes</taxon>
        <taxon>Dothideomycetidae</taxon>
        <taxon>Mycosphaerellales</taxon>
        <taxon>Mycosphaerellaceae</taxon>
        <taxon>Fulvia</taxon>
    </lineage>
</organism>
<gene>
    <name evidence="3" type="ORF">CLAFUR5_02721</name>
</gene>
<keyword evidence="4" id="KW-1185">Reference proteome</keyword>
<reference evidence="3" key="1">
    <citation type="submission" date="2021-12" db="EMBL/GenBank/DDBJ databases">
        <authorList>
            <person name="Zaccaron A."/>
            <person name="Stergiopoulos I."/>
        </authorList>
    </citation>
    <scope>NUCLEOTIDE SEQUENCE</scope>
    <source>
        <strain evidence="3">Race5_Kim</strain>
    </source>
</reference>
<feature type="compositionally biased region" description="Low complexity" evidence="1">
    <location>
        <begin position="608"/>
        <end position="621"/>
    </location>
</feature>
<protein>
    <recommendedName>
        <fullName evidence="2">BTB domain-containing protein</fullName>
    </recommendedName>
</protein>
<feature type="compositionally biased region" description="Polar residues" evidence="1">
    <location>
        <begin position="386"/>
        <end position="396"/>
    </location>
</feature>
<proteinExistence type="predicted"/>
<evidence type="ECO:0000313" key="4">
    <source>
        <dbReference type="Proteomes" id="UP000756132"/>
    </source>
</evidence>
<dbReference type="Gene3D" id="3.30.710.10">
    <property type="entry name" value="Potassium Channel Kv1.1, Chain A"/>
    <property type="match status" value="1"/>
</dbReference>
<reference evidence="3" key="2">
    <citation type="journal article" date="2022" name="Microb. Genom.">
        <title>A chromosome-scale genome assembly of the tomato pathogen Cladosporium fulvum reveals a compartmentalized genome architecture and the presence of a dispensable chromosome.</title>
        <authorList>
            <person name="Zaccaron A.Z."/>
            <person name="Chen L.H."/>
            <person name="Samaras A."/>
            <person name="Stergiopoulos I."/>
        </authorList>
    </citation>
    <scope>NUCLEOTIDE SEQUENCE</scope>
    <source>
        <strain evidence="3">Race5_Kim</strain>
    </source>
</reference>
<dbReference type="CDD" id="cd18186">
    <property type="entry name" value="BTB_POZ_ZBTB_KLHL-like"/>
    <property type="match status" value="1"/>
</dbReference>
<evidence type="ECO:0000259" key="2">
    <source>
        <dbReference type="PROSITE" id="PS50097"/>
    </source>
</evidence>
<dbReference type="EMBL" id="CP090164">
    <property type="protein sequence ID" value="UJO13127.1"/>
    <property type="molecule type" value="Genomic_DNA"/>
</dbReference>
<feature type="compositionally biased region" description="Polar residues" evidence="1">
    <location>
        <begin position="11"/>
        <end position="26"/>
    </location>
</feature>
<feature type="region of interest" description="Disordered" evidence="1">
    <location>
        <begin position="1"/>
        <end position="27"/>
    </location>
</feature>
<feature type="compositionally biased region" description="Basic and acidic residues" evidence="1">
    <location>
        <begin position="402"/>
        <end position="412"/>
    </location>
</feature>
<name>A0A9Q8P4W1_PASFU</name>
<evidence type="ECO:0000256" key="1">
    <source>
        <dbReference type="SAM" id="MobiDB-lite"/>
    </source>
</evidence>
<feature type="compositionally biased region" description="Polar residues" evidence="1">
    <location>
        <begin position="301"/>
        <end position="314"/>
    </location>
</feature>
<dbReference type="PANTHER" id="PTHR47843:SF2">
    <property type="entry name" value="BTB DOMAIN-CONTAINING PROTEIN"/>
    <property type="match status" value="1"/>
</dbReference>
<accession>A0A9Q8P4W1</accession>
<dbReference type="AlphaFoldDB" id="A0A9Q8P4W1"/>
<sequence>MGSIAEPPATGSPNHPTTAKRTSSVAHTGPTIYSRDFAYIDNGPVVVVPARVVRADILTSSAKTFAGLLSGPTVDIRVGPERKHWSLHRNLLCHHSSYFETELRVDEKAETNGTKHHQLHLPHDDPLGFELLVKWLYQGQLEDASQMSDEAKYDYAVACHKLYLLCDRFDMIRLKDISMDQYRQCLNESQLVPDADEINDIYRASPVGSPFRSLMIRIAARQIMDPEVARDAEAYRKCFVNNPDFAIQMVNAIRSMSGGILFDDPTHGGECTYHDHDNVSGCQLEGKGKAKATKAGAVNGQGLSRISGGNSQNDDALRAPPAELTPARRTPRKLKGPGQVPSTAESTIASETAIIQPMSAGCLSTAALADSHHSPHAAKNGEKPATQANIRSTRVPSSAPPKLERRSLDGYRKAPSQRPLGITCNGVPPHHTPVRVASPFDSMDTAAEGQHGVRMRIPLTQGLVMQQGIKSPLNTRDSNQQTSIHVNDVVANPAIVSPSLGKENRPLSRANLAKADRLHATTSEHHNSVQSTARLSATAKHNRHMNGIRTIDGTDTDNGSTVSAQSRKRKMQDRTRRKARRNHSSALRAAPEADKTPNGVARPTLERSSTSHSSTISRTASGTASVASGPRKLSRVSSVVKVRNGNGGMTSIDGKRPGVMHSIPIGRQPPKLRLNSRQT</sequence>
<dbReference type="OrthoDB" id="194443at2759"/>
<dbReference type="SUPFAM" id="SSF54695">
    <property type="entry name" value="POZ domain"/>
    <property type="match status" value="1"/>
</dbReference>
<feature type="compositionally biased region" description="Polar residues" evidence="1">
    <location>
        <begin position="556"/>
        <end position="565"/>
    </location>
</feature>
<feature type="region of interest" description="Disordered" evidence="1">
    <location>
        <begin position="293"/>
        <end position="346"/>
    </location>
</feature>
<dbReference type="GeneID" id="71982599"/>
<feature type="region of interest" description="Disordered" evidence="1">
    <location>
        <begin position="371"/>
        <end position="428"/>
    </location>
</feature>
<feature type="region of interest" description="Disordered" evidence="1">
    <location>
        <begin position="538"/>
        <end position="679"/>
    </location>
</feature>
<dbReference type="Proteomes" id="UP000756132">
    <property type="component" value="Chromosome 2"/>
</dbReference>